<dbReference type="RefSeq" id="WP_419190388.1">
    <property type="nucleotide sequence ID" value="NZ_CP036434.1"/>
</dbReference>
<evidence type="ECO:0000259" key="9">
    <source>
        <dbReference type="PROSITE" id="PS51747"/>
    </source>
</evidence>
<evidence type="ECO:0000256" key="1">
    <source>
        <dbReference type="ARBA" id="ARBA00010669"/>
    </source>
</evidence>
<evidence type="ECO:0000256" key="4">
    <source>
        <dbReference type="ARBA" id="ARBA00022723"/>
    </source>
</evidence>
<comment type="subunit">
    <text evidence="2 8">Homodimer.</text>
</comment>
<keyword evidence="5 8" id="KW-0378">Hydrolase</keyword>
<dbReference type="HAMAP" id="MF_00972">
    <property type="entry name" value="tRNA_aden_deaminase"/>
    <property type="match status" value="1"/>
</dbReference>
<accession>A0A518EWD3</accession>
<keyword evidence="6 8" id="KW-0862">Zinc</keyword>
<protein>
    <recommendedName>
        <fullName evidence="8">tRNA-specific adenosine deaminase</fullName>
        <ecNumber evidence="8">3.5.4.33</ecNumber>
    </recommendedName>
</protein>
<dbReference type="EMBL" id="CP036434">
    <property type="protein sequence ID" value="QDV08388.1"/>
    <property type="molecule type" value="Genomic_DNA"/>
</dbReference>
<dbReference type="Proteomes" id="UP000320390">
    <property type="component" value="Chromosome"/>
</dbReference>
<evidence type="ECO:0000256" key="7">
    <source>
        <dbReference type="ARBA" id="ARBA00048045"/>
    </source>
</evidence>
<dbReference type="GO" id="GO:0002100">
    <property type="term" value="P:tRNA wobble adenosine to inosine editing"/>
    <property type="evidence" value="ECO:0007669"/>
    <property type="project" value="UniProtKB-UniRule"/>
</dbReference>
<evidence type="ECO:0000256" key="6">
    <source>
        <dbReference type="ARBA" id="ARBA00022833"/>
    </source>
</evidence>
<dbReference type="InterPro" id="IPR016193">
    <property type="entry name" value="Cytidine_deaminase-like"/>
</dbReference>
<dbReference type="InterPro" id="IPR016192">
    <property type="entry name" value="APOBEC/CMP_deaminase_Zn-bd"/>
</dbReference>
<dbReference type="Pfam" id="PF14437">
    <property type="entry name" value="MafB19-deam"/>
    <property type="match status" value="1"/>
</dbReference>
<dbReference type="PANTHER" id="PTHR11079">
    <property type="entry name" value="CYTOSINE DEAMINASE FAMILY MEMBER"/>
    <property type="match status" value="1"/>
</dbReference>
<dbReference type="EC" id="3.5.4.33" evidence="8"/>
<comment type="similarity">
    <text evidence="1">Belongs to the cytidine and deoxycytidylate deaminase family. ADAT2 subfamily.</text>
</comment>
<dbReference type="CDD" id="cd01285">
    <property type="entry name" value="nucleoside_deaminase"/>
    <property type="match status" value="1"/>
</dbReference>
<evidence type="ECO:0000256" key="3">
    <source>
        <dbReference type="ARBA" id="ARBA00022694"/>
    </source>
</evidence>
<dbReference type="SUPFAM" id="SSF53927">
    <property type="entry name" value="Cytidine deaminase-like"/>
    <property type="match status" value="1"/>
</dbReference>
<evidence type="ECO:0000256" key="8">
    <source>
        <dbReference type="HAMAP-Rule" id="MF_00972"/>
    </source>
</evidence>
<gene>
    <name evidence="8 10" type="primary">tadA</name>
    <name evidence="10" type="ORF">Poly30_39300</name>
</gene>
<organism evidence="10 11">
    <name type="scientific">Saltatorellus ferox</name>
    <dbReference type="NCBI Taxonomy" id="2528018"/>
    <lineage>
        <taxon>Bacteria</taxon>
        <taxon>Pseudomonadati</taxon>
        <taxon>Planctomycetota</taxon>
        <taxon>Planctomycetia</taxon>
        <taxon>Planctomycetia incertae sedis</taxon>
        <taxon>Saltatorellus</taxon>
    </lineage>
</organism>
<keyword evidence="4 8" id="KW-0479">Metal-binding</keyword>
<feature type="active site" description="Proton donor" evidence="8">
    <location>
        <position position="60"/>
    </location>
</feature>
<name>A0A518EWD3_9BACT</name>
<evidence type="ECO:0000313" key="11">
    <source>
        <dbReference type="Proteomes" id="UP000320390"/>
    </source>
</evidence>
<evidence type="ECO:0000256" key="2">
    <source>
        <dbReference type="ARBA" id="ARBA00011738"/>
    </source>
</evidence>
<evidence type="ECO:0000256" key="5">
    <source>
        <dbReference type="ARBA" id="ARBA00022801"/>
    </source>
</evidence>
<evidence type="ECO:0000313" key="10">
    <source>
        <dbReference type="EMBL" id="QDV08388.1"/>
    </source>
</evidence>
<proteinExistence type="inferred from homology"/>
<dbReference type="Gene3D" id="3.40.140.10">
    <property type="entry name" value="Cytidine Deaminase, domain 2"/>
    <property type="match status" value="1"/>
</dbReference>
<feature type="binding site" evidence="8">
    <location>
        <position position="88"/>
    </location>
    <ligand>
        <name>Zn(2+)</name>
        <dbReference type="ChEBI" id="CHEBI:29105"/>
        <note>catalytic</note>
    </ligand>
</feature>
<dbReference type="PANTHER" id="PTHR11079:SF202">
    <property type="entry name" value="TRNA-SPECIFIC ADENOSINE DEAMINASE"/>
    <property type="match status" value="1"/>
</dbReference>
<dbReference type="GO" id="GO:0008270">
    <property type="term" value="F:zinc ion binding"/>
    <property type="evidence" value="ECO:0007669"/>
    <property type="project" value="UniProtKB-UniRule"/>
</dbReference>
<dbReference type="InterPro" id="IPR002125">
    <property type="entry name" value="CMP_dCMP_dom"/>
</dbReference>
<dbReference type="AlphaFoldDB" id="A0A518EWD3"/>
<reference evidence="10 11" key="1">
    <citation type="submission" date="2019-02" db="EMBL/GenBank/DDBJ databases">
        <title>Deep-cultivation of Planctomycetes and their phenomic and genomic characterization uncovers novel biology.</title>
        <authorList>
            <person name="Wiegand S."/>
            <person name="Jogler M."/>
            <person name="Boedeker C."/>
            <person name="Pinto D."/>
            <person name="Vollmers J."/>
            <person name="Rivas-Marin E."/>
            <person name="Kohn T."/>
            <person name="Peeters S.H."/>
            <person name="Heuer A."/>
            <person name="Rast P."/>
            <person name="Oberbeckmann S."/>
            <person name="Bunk B."/>
            <person name="Jeske O."/>
            <person name="Meyerdierks A."/>
            <person name="Storesund J.E."/>
            <person name="Kallscheuer N."/>
            <person name="Luecker S."/>
            <person name="Lage O.M."/>
            <person name="Pohl T."/>
            <person name="Merkel B.J."/>
            <person name="Hornburger P."/>
            <person name="Mueller R.-W."/>
            <person name="Bruemmer F."/>
            <person name="Labrenz M."/>
            <person name="Spormann A.M."/>
            <person name="Op den Camp H."/>
            <person name="Overmann J."/>
            <person name="Amann R."/>
            <person name="Jetten M.S.M."/>
            <person name="Mascher T."/>
            <person name="Medema M.H."/>
            <person name="Devos D.P."/>
            <person name="Kaster A.-K."/>
            <person name="Ovreas L."/>
            <person name="Rohde M."/>
            <person name="Galperin M.Y."/>
            <person name="Jogler C."/>
        </authorList>
    </citation>
    <scope>NUCLEOTIDE SEQUENCE [LARGE SCALE GENOMIC DNA]</scope>
    <source>
        <strain evidence="10 11">Poly30</strain>
    </source>
</reference>
<keyword evidence="11" id="KW-1185">Reference proteome</keyword>
<keyword evidence="3 8" id="KW-0819">tRNA processing</keyword>
<comment type="cofactor">
    <cofactor evidence="8">
        <name>Zn(2+)</name>
        <dbReference type="ChEBI" id="CHEBI:29105"/>
    </cofactor>
    <text evidence="8">Binds 1 zinc ion per subunit.</text>
</comment>
<comment type="catalytic activity">
    <reaction evidence="7 8">
        <text>adenosine(34) in tRNA + H2O + H(+) = inosine(34) in tRNA + NH4(+)</text>
        <dbReference type="Rhea" id="RHEA:43168"/>
        <dbReference type="Rhea" id="RHEA-COMP:10373"/>
        <dbReference type="Rhea" id="RHEA-COMP:10374"/>
        <dbReference type="ChEBI" id="CHEBI:15377"/>
        <dbReference type="ChEBI" id="CHEBI:15378"/>
        <dbReference type="ChEBI" id="CHEBI:28938"/>
        <dbReference type="ChEBI" id="CHEBI:74411"/>
        <dbReference type="ChEBI" id="CHEBI:82852"/>
        <dbReference type="EC" id="3.5.4.33"/>
    </reaction>
</comment>
<feature type="domain" description="CMP/dCMP-type deaminase" evidence="9">
    <location>
        <begin position="7"/>
        <end position="134"/>
    </location>
</feature>
<dbReference type="PROSITE" id="PS51747">
    <property type="entry name" value="CYT_DCMP_DEAMINASES_2"/>
    <property type="match status" value="1"/>
</dbReference>
<dbReference type="PROSITE" id="PS00903">
    <property type="entry name" value="CYT_DCMP_DEAMINASES_1"/>
    <property type="match status" value="1"/>
</dbReference>
<dbReference type="GO" id="GO:0052717">
    <property type="term" value="F:tRNA-specific adenosine-34 deaminase activity"/>
    <property type="evidence" value="ECO:0007669"/>
    <property type="project" value="UniProtKB-UniRule"/>
</dbReference>
<dbReference type="InterPro" id="IPR058535">
    <property type="entry name" value="MafB19-deam"/>
</dbReference>
<comment type="function">
    <text evidence="8">Catalyzes the deamination of adenosine to inosine at the wobble position 34 of tRNA(Arg2).</text>
</comment>
<dbReference type="InterPro" id="IPR028883">
    <property type="entry name" value="tRNA_aden_deaminase"/>
</dbReference>
<feature type="binding site" evidence="8">
    <location>
        <position position="58"/>
    </location>
    <ligand>
        <name>Zn(2+)</name>
        <dbReference type="ChEBI" id="CHEBI:29105"/>
        <note>catalytic</note>
    </ligand>
</feature>
<sequence>MNELTSEQDRGGMALALAYAEEARDADEVPIGAIVVRDGAVLGVGRNRCREAGDCTAHAEMEALRDAFRRTGDMRLPGATVYTTVEPCFMCAGALSHARIARVVWSVRDPKFGGAASLGTVLTDARLNHRAVVLEGIFDGEARHLMQSFFRSKRGQS</sequence>
<feature type="binding site" evidence="8">
    <location>
        <position position="91"/>
    </location>
    <ligand>
        <name>Zn(2+)</name>
        <dbReference type="ChEBI" id="CHEBI:29105"/>
        <note>catalytic</note>
    </ligand>
</feature>